<feature type="compositionally biased region" description="Low complexity" evidence="7">
    <location>
        <begin position="271"/>
        <end position="300"/>
    </location>
</feature>
<reference evidence="9 10" key="1">
    <citation type="submission" date="2020-08" db="EMBL/GenBank/DDBJ databases">
        <title>Genomic Encyclopedia of Type Strains, Phase III (KMG-III): the genomes of soil and plant-associated and newly described type strains.</title>
        <authorList>
            <person name="Whitman W."/>
        </authorList>
    </citation>
    <scope>NUCLEOTIDE SEQUENCE [LARGE SCALE GENOMIC DNA]</scope>
    <source>
        <strain evidence="9 10">CECT 8305</strain>
    </source>
</reference>
<dbReference type="InterPro" id="IPR016032">
    <property type="entry name" value="Sig_transdc_resp-reg_C-effctor"/>
</dbReference>
<proteinExistence type="inferred from homology"/>
<evidence type="ECO:0000256" key="4">
    <source>
        <dbReference type="ARBA" id="ARBA00023125"/>
    </source>
</evidence>
<dbReference type="GO" id="GO:0006355">
    <property type="term" value="P:regulation of DNA-templated transcription"/>
    <property type="evidence" value="ECO:0007669"/>
    <property type="project" value="InterPro"/>
</dbReference>
<comment type="similarity">
    <text evidence="1">Belongs to the AfsR/DnrI/RedD regulatory family.</text>
</comment>
<gene>
    <name evidence="9" type="ORF">FHS42_005020</name>
</gene>
<dbReference type="GO" id="GO:0043531">
    <property type="term" value="F:ADP binding"/>
    <property type="evidence" value="ECO:0007669"/>
    <property type="project" value="InterPro"/>
</dbReference>
<name>A0A7W9V163_9ACTN</name>
<dbReference type="Gene3D" id="3.40.50.300">
    <property type="entry name" value="P-loop containing nucleotide triphosphate hydrolases"/>
    <property type="match status" value="1"/>
</dbReference>
<dbReference type="InterPro" id="IPR003593">
    <property type="entry name" value="AAA+_ATPase"/>
</dbReference>
<keyword evidence="10" id="KW-1185">Reference proteome</keyword>
<dbReference type="AlphaFoldDB" id="A0A7W9V163"/>
<dbReference type="RefSeq" id="WP_184575262.1">
    <property type="nucleotide sequence ID" value="NZ_JACHJL010000013.1"/>
</dbReference>
<evidence type="ECO:0000256" key="3">
    <source>
        <dbReference type="ARBA" id="ARBA00023015"/>
    </source>
</evidence>
<feature type="region of interest" description="Disordered" evidence="7">
    <location>
        <begin position="249"/>
        <end position="334"/>
    </location>
</feature>
<dbReference type="GO" id="GO:0003677">
    <property type="term" value="F:DNA binding"/>
    <property type="evidence" value="ECO:0007669"/>
    <property type="project" value="UniProtKB-UniRule"/>
</dbReference>
<keyword evidence="5" id="KW-0804">Transcription</keyword>
<dbReference type="InterPro" id="IPR005158">
    <property type="entry name" value="BTAD"/>
</dbReference>
<organism evidence="9 10">
    <name type="scientific">Streptomyces zagrosensis</name>
    <dbReference type="NCBI Taxonomy" id="1042984"/>
    <lineage>
        <taxon>Bacteria</taxon>
        <taxon>Bacillati</taxon>
        <taxon>Actinomycetota</taxon>
        <taxon>Actinomycetes</taxon>
        <taxon>Kitasatosporales</taxon>
        <taxon>Streptomycetaceae</taxon>
        <taxon>Streptomyces</taxon>
    </lineage>
</organism>
<dbReference type="InterPro" id="IPR027417">
    <property type="entry name" value="P-loop_NTPase"/>
</dbReference>
<dbReference type="SUPFAM" id="SSF48452">
    <property type="entry name" value="TPR-like"/>
    <property type="match status" value="1"/>
</dbReference>
<evidence type="ECO:0000256" key="7">
    <source>
        <dbReference type="SAM" id="MobiDB-lite"/>
    </source>
</evidence>
<dbReference type="PANTHER" id="PTHR35807">
    <property type="entry name" value="TRANSCRIPTIONAL REGULATOR REDD-RELATED"/>
    <property type="match status" value="1"/>
</dbReference>
<dbReference type="InterPro" id="IPR011990">
    <property type="entry name" value="TPR-like_helical_dom_sf"/>
</dbReference>
<dbReference type="Pfam" id="PF03704">
    <property type="entry name" value="BTAD"/>
    <property type="match status" value="1"/>
</dbReference>
<evidence type="ECO:0000313" key="10">
    <source>
        <dbReference type="Proteomes" id="UP000588098"/>
    </source>
</evidence>
<dbReference type="SMART" id="SM00862">
    <property type="entry name" value="Trans_reg_C"/>
    <property type="match status" value="1"/>
</dbReference>
<dbReference type="GO" id="GO:0000160">
    <property type="term" value="P:phosphorelay signal transduction system"/>
    <property type="evidence" value="ECO:0007669"/>
    <property type="project" value="UniProtKB-KW"/>
</dbReference>
<dbReference type="Pfam" id="PF00486">
    <property type="entry name" value="Trans_reg_C"/>
    <property type="match status" value="1"/>
</dbReference>
<dbReference type="SMART" id="SM00382">
    <property type="entry name" value="AAA"/>
    <property type="match status" value="1"/>
</dbReference>
<evidence type="ECO:0000256" key="6">
    <source>
        <dbReference type="PROSITE-ProRule" id="PRU01091"/>
    </source>
</evidence>
<sequence length="638" mass="67797">MRFQLLGPLSITDGDEIVVLQPSKPTILLAALLINPNTVVSTGFLLRAVWGEEQPATAKAALHTCVLRLRRIFAKYGIADNAIEAVPGGYRIPADVATLDLLRFRALLSQAAAEPDPEAELSALKQALALWQGPLLANVPSDALHRDEVPRLTEERLRATERVCDIQLSLGRSREVLVELWGAARSHPGHERFWAQLIEALYRTGRQAEALAEYRRVKGYLLDELGVEPGPALRRLELAILRGDQLGPAPAAVTDSRAPQLGPPSPPATGQLAQQQPSALPAAQLTPAALPPGTAAGLSPITAPARPPQARNATAELAPGAGPPDFLGPPGFTGRTAESLSIAARLTADQTGPRTVVLSGAPGVGKTALARHIARLVQEDFPDGVALVSMNDRDGTPRTAADAAAAVGGVPGIGPGRRVLLILDDVTTADQARPLLPTSPGSAAVITSRRGLAGLLATHGGWTHRVQPFAEEGSRRLLSAVIGVERTEREPDAARELARACGHFPLALRIVAARLLTRPTLRIADCADWLRRDPLARLALADDPRMSVPDVLRGALTRLEPRDAEAFMRLGHSTGDRFGAADCVDALDVPLAAAEDTLERLADEGLLEEEPPDGYRMHDLIRLFARGGAGLREPVPTH</sequence>
<evidence type="ECO:0000256" key="5">
    <source>
        <dbReference type="ARBA" id="ARBA00023163"/>
    </source>
</evidence>
<dbReference type="SUPFAM" id="SSF52540">
    <property type="entry name" value="P-loop containing nucleoside triphosphate hydrolases"/>
    <property type="match status" value="1"/>
</dbReference>
<dbReference type="InterPro" id="IPR036388">
    <property type="entry name" value="WH-like_DNA-bd_sf"/>
</dbReference>
<evidence type="ECO:0000313" key="9">
    <source>
        <dbReference type="EMBL" id="MBB5937936.1"/>
    </source>
</evidence>
<accession>A0A7W9V163</accession>
<evidence type="ECO:0000259" key="8">
    <source>
        <dbReference type="PROSITE" id="PS51755"/>
    </source>
</evidence>
<dbReference type="SUPFAM" id="SSF46894">
    <property type="entry name" value="C-terminal effector domain of the bipartite response regulators"/>
    <property type="match status" value="1"/>
</dbReference>
<keyword evidence="3" id="KW-0805">Transcription regulation</keyword>
<keyword evidence="4 6" id="KW-0238">DNA-binding</keyword>
<dbReference type="CDD" id="cd15831">
    <property type="entry name" value="BTAD"/>
    <property type="match status" value="1"/>
</dbReference>
<dbReference type="EMBL" id="JACHJL010000013">
    <property type="protein sequence ID" value="MBB5937936.1"/>
    <property type="molecule type" value="Genomic_DNA"/>
</dbReference>
<dbReference type="PRINTS" id="PR00364">
    <property type="entry name" value="DISEASERSIST"/>
</dbReference>
<dbReference type="PANTHER" id="PTHR35807:SF1">
    <property type="entry name" value="TRANSCRIPTIONAL REGULATOR REDD"/>
    <property type="match status" value="1"/>
</dbReference>
<evidence type="ECO:0000256" key="1">
    <source>
        <dbReference type="ARBA" id="ARBA00005820"/>
    </source>
</evidence>
<comment type="caution">
    <text evidence="9">The sequence shown here is derived from an EMBL/GenBank/DDBJ whole genome shotgun (WGS) entry which is preliminary data.</text>
</comment>
<dbReference type="PROSITE" id="PS51755">
    <property type="entry name" value="OMPR_PHOB"/>
    <property type="match status" value="1"/>
</dbReference>
<dbReference type="Proteomes" id="UP000588098">
    <property type="component" value="Unassembled WGS sequence"/>
</dbReference>
<evidence type="ECO:0000256" key="2">
    <source>
        <dbReference type="ARBA" id="ARBA00023012"/>
    </source>
</evidence>
<dbReference type="InterPro" id="IPR051677">
    <property type="entry name" value="AfsR-DnrI-RedD_regulator"/>
</dbReference>
<protein>
    <submittedName>
        <fullName evidence="9">DNA-binding SARP family transcriptional activator</fullName>
    </submittedName>
</protein>
<dbReference type="Gene3D" id="1.10.10.10">
    <property type="entry name" value="Winged helix-like DNA-binding domain superfamily/Winged helix DNA-binding domain"/>
    <property type="match status" value="1"/>
</dbReference>
<dbReference type="SMART" id="SM01043">
    <property type="entry name" value="BTAD"/>
    <property type="match status" value="1"/>
</dbReference>
<keyword evidence="2" id="KW-0902">Two-component regulatory system</keyword>
<dbReference type="InterPro" id="IPR001867">
    <property type="entry name" value="OmpR/PhoB-type_DNA-bd"/>
</dbReference>
<feature type="DNA-binding region" description="OmpR/PhoB-type" evidence="6">
    <location>
        <begin position="1"/>
        <end position="94"/>
    </location>
</feature>
<feature type="domain" description="OmpR/PhoB-type" evidence="8">
    <location>
        <begin position="1"/>
        <end position="94"/>
    </location>
</feature>
<dbReference type="Gene3D" id="1.25.40.10">
    <property type="entry name" value="Tetratricopeptide repeat domain"/>
    <property type="match status" value="1"/>
</dbReference>